<proteinExistence type="predicted"/>
<dbReference type="AlphaFoldDB" id="A0A4Y2LS23"/>
<comment type="caution">
    <text evidence="1">The sequence shown here is derived from an EMBL/GenBank/DDBJ whole genome shotgun (WGS) entry which is preliminary data.</text>
</comment>
<reference evidence="1 2" key="1">
    <citation type="journal article" date="2019" name="Sci. Rep.">
        <title>Orb-weaving spider Araneus ventricosus genome elucidates the spidroin gene catalogue.</title>
        <authorList>
            <person name="Kono N."/>
            <person name="Nakamura H."/>
            <person name="Ohtoshi R."/>
            <person name="Moran D.A.P."/>
            <person name="Shinohara A."/>
            <person name="Yoshida Y."/>
            <person name="Fujiwara M."/>
            <person name="Mori M."/>
            <person name="Tomita M."/>
            <person name="Arakawa K."/>
        </authorList>
    </citation>
    <scope>NUCLEOTIDE SEQUENCE [LARGE SCALE GENOMIC DNA]</scope>
</reference>
<evidence type="ECO:0000313" key="1">
    <source>
        <dbReference type="EMBL" id="GBN16870.1"/>
    </source>
</evidence>
<dbReference type="EMBL" id="BGPR01006196">
    <property type="protein sequence ID" value="GBN16870.1"/>
    <property type="molecule type" value="Genomic_DNA"/>
</dbReference>
<protein>
    <submittedName>
        <fullName evidence="1">Uncharacterized protein</fullName>
    </submittedName>
</protein>
<evidence type="ECO:0000313" key="2">
    <source>
        <dbReference type="Proteomes" id="UP000499080"/>
    </source>
</evidence>
<accession>A0A4Y2LS23</accession>
<dbReference type="Proteomes" id="UP000499080">
    <property type="component" value="Unassembled WGS sequence"/>
</dbReference>
<name>A0A4Y2LS23_ARAVE</name>
<keyword evidence="2" id="KW-1185">Reference proteome</keyword>
<gene>
    <name evidence="1" type="ORF">AVEN_254648_1</name>
</gene>
<sequence>MQISNKNSTVVIKKIGNPTSFVFHSVIKLKYDPQEEERASLTKAKITSGGVSVRVSLGKLVLGAHFESERLSRRSNPRGSEFP</sequence>
<organism evidence="1 2">
    <name type="scientific">Araneus ventricosus</name>
    <name type="common">Orbweaver spider</name>
    <name type="synonym">Epeira ventricosa</name>
    <dbReference type="NCBI Taxonomy" id="182803"/>
    <lineage>
        <taxon>Eukaryota</taxon>
        <taxon>Metazoa</taxon>
        <taxon>Ecdysozoa</taxon>
        <taxon>Arthropoda</taxon>
        <taxon>Chelicerata</taxon>
        <taxon>Arachnida</taxon>
        <taxon>Araneae</taxon>
        <taxon>Araneomorphae</taxon>
        <taxon>Entelegynae</taxon>
        <taxon>Araneoidea</taxon>
        <taxon>Araneidae</taxon>
        <taxon>Araneus</taxon>
    </lineage>
</organism>